<dbReference type="Pfam" id="PF07690">
    <property type="entry name" value="MFS_1"/>
    <property type="match status" value="1"/>
</dbReference>
<feature type="transmembrane region" description="Helical" evidence="6">
    <location>
        <begin position="372"/>
        <end position="388"/>
    </location>
</feature>
<feature type="transmembrane region" description="Helical" evidence="6">
    <location>
        <begin position="343"/>
        <end position="360"/>
    </location>
</feature>
<feature type="transmembrane region" description="Helical" evidence="6">
    <location>
        <begin position="170"/>
        <end position="191"/>
    </location>
</feature>
<sequence>MQVSDKVSSLPIQAVETGDHSSDAEHDWTDEEEKGLVRRVDFYVMPLLILGFLALQLDRGNIGNALTDDFLRDVDITQNQFNVGQQLLSMGIVLLEIPSNLVLYRLGPTIWIGTQVVAWGLVATFQAFQKGFGPYLATRLLLGLTEAGFIPAGLFTLSRWYKKDEISKRFAWFFLGNLLAAALSGIIAYGVLQMRGIGGLAGWQWLFLIEGIFTILVGIAFLTIFPTSISKPVSLVGIRFFSERESHILTRRILADDPSKAEVKTYVSWQEVKNVLTNWRLLPHVALTICGLAPVSSLNSYAPTLVQGFGFGRLESNLLVSVGYWILLFVILLWGWASDKLRVRGPFVLLGLTLLFTFNVVNRCIITSHSAILRYVILAATIAISWPWHPVNGSWLSLNAKTPGQRSVTMAIHIMSANCAGIVGGQLFRSEDKPLYRNGWTVIVCLSTASVTFALVANAVYYIGNQRNLGRSGTRFSY</sequence>
<keyword evidence="5 6" id="KW-0472">Membrane</keyword>
<evidence type="ECO:0000313" key="9">
    <source>
        <dbReference type="Proteomes" id="UP000616885"/>
    </source>
</evidence>
<gene>
    <name evidence="8" type="ORF">IM811_015482</name>
</gene>
<dbReference type="Gene3D" id="1.20.1250.20">
    <property type="entry name" value="MFS general substrate transporter like domains"/>
    <property type="match status" value="2"/>
</dbReference>
<evidence type="ECO:0000313" key="8">
    <source>
        <dbReference type="EMBL" id="KAF9751262.1"/>
    </source>
</evidence>
<dbReference type="PROSITE" id="PS50850">
    <property type="entry name" value="MFS"/>
    <property type="match status" value="1"/>
</dbReference>
<dbReference type="GO" id="GO:0022857">
    <property type="term" value="F:transmembrane transporter activity"/>
    <property type="evidence" value="ECO:0007669"/>
    <property type="project" value="InterPro"/>
</dbReference>
<dbReference type="SUPFAM" id="SSF103473">
    <property type="entry name" value="MFS general substrate transporter"/>
    <property type="match status" value="1"/>
</dbReference>
<dbReference type="AlphaFoldDB" id="A0A8H7N8V0"/>
<feature type="transmembrane region" description="Helical" evidence="6">
    <location>
        <begin position="440"/>
        <end position="463"/>
    </location>
</feature>
<protein>
    <recommendedName>
        <fullName evidence="7">Major facilitator superfamily (MFS) profile domain-containing protein</fullName>
    </recommendedName>
</protein>
<feature type="domain" description="Major facilitator superfamily (MFS) profile" evidence="7">
    <location>
        <begin position="44"/>
        <end position="478"/>
    </location>
</feature>
<organism evidence="8 9">
    <name type="scientific">Bionectria ochroleuca</name>
    <name type="common">Gliocladium roseum</name>
    <dbReference type="NCBI Taxonomy" id="29856"/>
    <lineage>
        <taxon>Eukaryota</taxon>
        <taxon>Fungi</taxon>
        <taxon>Dikarya</taxon>
        <taxon>Ascomycota</taxon>
        <taxon>Pezizomycotina</taxon>
        <taxon>Sordariomycetes</taxon>
        <taxon>Hypocreomycetidae</taxon>
        <taxon>Hypocreales</taxon>
        <taxon>Bionectriaceae</taxon>
        <taxon>Clonostachys</taxon>
    </lineage>
</organism>
<feature type="transmembrane region" description="Helical" evidence="6">
    <location>
        <begin position="140"/>
        <end position="158"/>
    </location>
</feature>
<feature type="transmembrane region" description="Helical" evidence="6">
    <location>
        <begin position="203"/>
        <end position="225"/>
    </location>
</feature>
<keyword evidence="3 6" id="KW-0812">Transmembrane</keyword>
<evidence type="ECO:0000256" key="6">
    <source>
        <dbReference type="SAM" id="Phobius"/>
    </source>
</evidence>
<accession>A0A8H7N8V0</accession>
<keyword evidence="2" id="KW-0813">Transport</keyword>
<dbReference type="InterPro" id="IPR011701">
    <property type="entry name" value="MFS"/>
</dbReference>
<dbReference type="GO" id="GO:0016020">
    <property type="term" value="C:membrane"/>
    <property type="evidence" value="ECO:0007669"/>
    <property type="project" value="UniProtKB-SubCell"/>
</dbReference>
<dbReference type="EMBL" id="JADCTT010000006">
    <property type="protein sequence ID" value="KAF9751262.1"/>
    <property type="molecule type" value="Genomic_DNA"/>
</dbReference>
<evidence type="ECO:0000256" key="4">
    <source>
        <dbReference type="ARBA" id="ARBA00022989"/>
    </source>
</evidence>
<comment type="subcellular location">
    <subcellularLocation>
        <location evidence="1">Membrane</location>
        <topology evidence="1">Multi-pass membrane protein</topology>
    </subcellularLocation>
</comment>
<feature type="transmembrane region" description="Helical" evidence="6">
    <location>
        <begin position="110"/>
        <end position="128"/>
    </location>
</feature>
<proteinExistence type="predicted"/>
<keyword evidence="4 6" id="KW-1133">Transmembrane helix</keyword>
<evidence type="ECO:0000256" key="3">
    <source>
        <dbReference type="ARBA" id="ARBA00022692"/>
    </source>
</evidence>
<dbReference type="FunFam" id="1.20.1250.20:FF:000106">
    <property type="entry name" value="MFS transporter, putative"/>
    <property type="match status" value="1"/>
</dbReference>
<name>A0A8H7N8V0_BIOOC</name>
<dbReference type="PANTHER" id="PTHR43791">
    <property type="entry name" value="PERMEASE-RELATED"/>
    <property type="match status" value="1"/>
</dbReference>
<feature type="transmembrane region" description="Helical" evidence="6">
    <location>
        <begin position="318"/>
        <end position="337"/>
    </location>
</feature>
<comment type="caution">
    <text evidence="8">The sequence shown here is derived from an EMBL/GenBank/DDBJ whole genome shotgun (WGS) entry which is preliminary data.</text>
</comment>
<evidence type="ECO:0000256" key="1">
    <source>
        <dbReference type="ARBA" id="ARBA00004141"/>
    </source>
</evidence>
<dbReference type="InterPro" id="IPR036259">
    <property type="entry name" value="MFS_trans_sf"/>
</dbReference>
<evidence type="ECO:0000256" key="5">
    <source>
        <dbReference type="ARBA" id="ARBA00023136"/>
    </source>
</evidence>
<evidence type="ECO:0000259" key="7">
    <source>
        <dbReference type="PROSITE" id="PS50850"/>
    </source>
</evidence>
<dbReference type="Proteomes" id="UP000616885">
    <property type="component" value="Unassembled WGS sequence"/>
</dbReference>
<dbReference type="InterPro" id="IPR020846">
    <property type="entry name" value="MFS_dom"/>
</dbReference>
<evidence type="ECO:0000256" key="2">
    <source>
        <dbReference type="ARBA" id="ARBA00022448"/>
    </source>
</evidence>
<reference evidence="8" key="1">
    <citation type="submission" date="2020-10" db="EMBL/GenBank/DDBJ databases">
        <title>High-Quality Genome Resource of Clonostachys rosea strain S41 by Oxford Nanopore Long-Read Sequencing.</title>
        <authorList>
            <person name="Wang H."/>
        </authorList>
    </citation>
    <scope>NUCLEOTIDE SEQUENCE</scope>
    <source>
        <strain evidence="8">S41</strain>
    </source>
</reference>
<dbReference type="PANTHER" id="PTHR43791:SF32">
    <property type="entry name" value="MAJOR FACILITATOR SUPERFAMILY (MFS) PROFILE DOMAIN-CONTAINING PROTEIN"/>
    <property type="match status" value="1"/>
</dbReference>